<name>A0A0K2VEA1_LEPSM</name>
<dbReference type="AlphaFoldDB" id="A0A0K2VEA1"/>
<protein>
    <submittedName>
        <fullName evidence="1">Uncharacterized protein</fullName>
    </submittedName>
</protein>
<accession>A0A0K2VEA1</accession>
<dbReference type="EMBL" id="HACA01030855">
    <property type="protein sequence ID" value="CDW48216.1"/>
    <property type="molecule type" value="Transcribed_RNA"/>
</dbReference>
<sequence length="23" mass="2828">MSRLVIQEKFPLTIIFHFYINCD</sequence>
<organism evidence="1">
    <name type="scientific">Lepeophtheirus salmonis</name>
    <name type="common">Salmon louse</name>
    <name type="synonym">Caligus salmonis</name>
    <dbReference type="NCBI Taxonomy" id="72036"/>
    <lineage>
        <taxon>Eukaryota</taxon>
        <taxon>Metazoa</taxon>
        <taxon>Ecdysozoa</taxon>
        <taxon>Arthropoda</taxon>
        <taxon>Crustacea</taxon>
        <taxon>Multicrustacea</taxon>
        <taxon>Hexanauplia</taxon>
        <taxon>Copepoda</taxon>
        <taxon>Siphonostomatoida</taxon>
        <taxon>Caligidae</taxon>
        <taxon>Lepeophtheirus</taxon>
    </lineage>
</organism>
<reference evidence="1" key="1">
    <citation type="submission" date="2014-05" db="EMBL/GenBank/DDBJ databases">
        <authorList>
            <person name="Chronopoulou M."/>
        </authorList>
    </citation>
    <scope>NUCLEOTIDE SEQUENCE</scope>
    <source>
        <tissue evidence="1">Whole organism</tissue>
    </source>
</reference>
<evidence type="ECO:0000313" key="1">
    <source>
        <dbReference type="EMBL" id="CDW48216.1"/>
    </source>
</evidence>
<proteinExistence type="predicted"/>